<reference evidence="1" key="1">
    <citation type="submission" date="2021-08" db="EMBL/GenBank/DDBJ databases">
        <title>The first chromosome-level gecko genome reveals the dynamic sex chromosomes of Neotropical dwarf geckos (Sphaerodactylidae: Sphaerodactylus).</title>
        <authorList>
            <person name="Pinto B.J."/>
            <person name="Keating S.E."/>
            <person name="Gamble T."/>
        </authorList>
    </citation>
    <scope>NUCLEOTIDE SEQUENCE</scope>
    <source>
        <strain evidence="1">TG3544</strain>
    </source>
</reference>
<dbReference type="Proteomes" id="UP000827872">
    <property type="component" value="Linkage Group LG12"/>
</dbReference>
<proteinExistence type="predicted"/>
<dbReference type="EMBL" id="CM037625">
    <property type="protein sequence ID" value="KAH7998168.1"/>
    <property type="molecule type" value="Genomic_DNA"/>
</dbReference>
<comment type="caution">
    <text evidence="1">The sequence shown here is derived from an EMBL/GenBank/DDBJ whole genome shotgun (WGS) entry which is preliminary data.</text>
</comment>
<evidence type="ECO:0000313" key="1">
    <source>
        <dbReference type="EMBL" id="KAH7998168.1"/>
    </source>
</evidence>
<organism evidence="1 2">
    <name type="scientific">Sphaerodactylus townsendi</name>
    <dbReference type="NCBI Taxonomy" id="933632"/>
    <lineage>
        <taxon>Eukaryota</taxon>
        <taxon>Metazoa</taxon>
        <taxon>Chordata</taxon>
        <taxon>Craniata</taxon>
        <taxon>Vertebrata</taxon>
        <taxon>Euteleostomi</taxon>
        <taxon>Lepidosauria</taxon>
        <taxon>Squamata</taxon>
        <taxon>Bifurcata</taxon>
        <taxon>Gekkota</taxon>
        <taxon>Sphaerodactylidae</taxon>
        <taxon>Sphaerodactylus</taxon>
    </lineage>
</organism>
<keyword evidence="2" id="KW-1185">Reference proteome</keyword>
<protein>
    <submittedName>
        <fullName evidence="1">Uncharacterized protein</fullName>
    </submittedName>
</protein>
<sequence length="145" mass="15921">MGTIKFSCPVPLAGLSDRIFGLPESNSFQQLSAAQLLLVAGVPSLEDIFAPFLQGSPFTLFKSRWTPEKLQQIIGSCPNSSPPEGHSAYGRMPSPTLPEWPVVWLACHCHNTLQHLLPGMSFPALLSTEWEHLEGVMSDWSPPPR</sequence>
<accession>A0ACB8EZM8</accession>
<name>A0ACB8EZM8_9SAUR</name>
<gene>
    <name evidence="1" type="ORF">K3G42_013380</name>
</gene>
<evidence type="ECO:0000313" key="2">
    <source>
        <dbReference type="Proteomes" id="UP000827872"/>
    </source>
</evidence>